<name>A0A1Z5H3W9_9LACO</name>
<dbReference type="PANTHER" id="PTHR13947">
    <property type="entry name" value="GNAT FAMILY N-ACETYLTRANSFERASE"/>
    <property type="match status" value="1"/>
</dbReference>
<dbReference type="EMBL" id="BCMG01000001">
    <property type="protein sequence ID" value="GAT17988.1"/>
    <property type="molecule type" value="Genomic_DNA"/>
</dbReference>
<evidence type="ECO:0000259" key="2">
    <source>
        <dbReference type="PROSITE" id="PS51186"/>
    </source>
</evidence>
<dbReference type="OrthoDB" id="9799681at2"/>
<dbReference type="PANTHER" id="PTHR13947:SF37">
    <property type="entry name" value="LD18367P"/>
    <property type="match status" value="1"/>
</dbReference>
<organism evidence="3 4">
    <name type="scientific">Secundilactobacillus silagei JCM 19001</name>
    <dbReference type="NCBI Taxonomy" id="1302250"/>
    <lineage>
        <taxon>Bacteria</taxon>
        <taxon>Bacillati</taxon>
        <taxon>Bacillota</taxon>
        <taxon>Bacilli</taxon>
        <taxon>Lactobacillales</taxon>
        <taxon>Lactobacillaceae</taxon>
        <taxon>Secundilactobacillus</taxon>
    </lineage>
</organism>
<sequence length="162" mass="18654">MRITTFKNDPTVVAELVDLILYCQNTEAKLGITMAEQPDVFAISDYYQTSGGQFWVALDNTDHVAGCIGLLRVSATTAVLKKFFVYPQFRGQPVRLGWQLYQKLLQQAKVLGFQRLVLDTPEAEHRSHLFYERQGFKQCRYEDLGVDYAFPNRNSRFYTLAL</sequence>
<dbReference type="Pfam" id="PF00583">
    <property type="entry name" value="Acetyltransf_1"/>
    <property type="match status" value="1"/>
</dbReference>
<dbReference type="InterPro" id="IPR000182">
    <property type="entry name" value="GNAT_dom"/>
</dbReference>
<feature type="domain" description="N-acetyltransferase" evidence="2">
    <location>
        <begin position="3"/>
        <end position="153"/>
    </location>
</feature>
<comment type="caution">
    <text evidence="3">The sequence shown here is derived from an EMBL/GenBank/DDBJ whole genome shotgun (WGS) entry which is preliminary data.</text>
</comment>
<dbReference type="STRING" id="1302250.GCA_001313225_00350"/>
<dbReference type="InterPro" id="IPR050769">
    <property type="entry name" value="NAT_camello-type"/>
</dbReference>
<dbReference type="InterPro" id="IPR016181">
    <property type="entry name" value="Acyl_CoA_acyltransferase"/>
</dbReference>
<evidence type="ECO:0000313" key="3">
    <source>
        <dbReference type="EMBL" id="GAT17988.1"/>
    </source>
</evidence>
<dbReference type="PROSITE" id="PS51186">
    <property type="entry name" value="GNAT"/>
    <property type="match status" value="1"/>
</dbReference>
<dbReference type="GO" id="GO:0008080">
    <property type="term" value="F:N-acetyltransferase activity"/>
    <property type="evidence" value="ECO:0007669"/>
    <property type="project" value="InterPro"/>
</dbReference>
<dbReference type="CDD" id="cd04301">
    <property type="entry name" value="NAT_SF"/>
    <property type="match status" value="1"/>
</dbReference>
<dbReference type="Gene3D" id="3.40.630.30">
    <property type="match status" value="1"/>
</dbReference>
<evidence type="ECO:0000256" key="1">
    <source>
        <dbReference type="ARBA" id="ARBA00022679"/>
    </source>
</evidence>
<keyword evidence="4" id="KW-1185">Reference proteome</keyword>
<dbReference type="RefSeq" id="WP_089136077.1">
    <property type="nucleotide sequence ID" value="NZ_BCMG01000001.1"/>
</dbReference>
<accession>A0A1Z5H3W9</accession>
<gene>
    <name evidence="3" type="ORF">IWT126_00245</name>
</gene>
<protein>
    <submittedName>
        <fullName evidence="3">Acetyltransferase (GNAT) family protein</fullName>
    </submittedName>
</protein>
<dbReference type="AlphaFoldDB" id="A0A1Z5H3W9"/>
<dbReference type="Proteomes" id="UP000198402">
    <property type="component" value="Unassembled WGS sequence"/>
</dbReference>
<reference evidence="3 4" key="1">
    <citation type="submission" date="2015-11" db="EMBL/GenBank/DDBJ databases">
        <title>Draft genome sequences of new species of the genus Lactobacillus isolated from orchardgrass silage.</title>
        <authorList>
            <person name="Tohno M."/>
            <person name="Tanizawa Y."/>
            <person name="Arita M."/>
        </authorList>
    </citation>
    <scope>NUCLEOTIDE SEQUENCE [LARGE SCALE GENOMIC DNA]</scope>
    <source>
        <strain evidence="3 4">IWT126</strain>
    </source>
</reference>
<evidence type="ECO:0000313" key="4">
    <source>
        <dbReference type="Proteomes" id="UP000198402"/>
    </source>
</evidence>
<proteinExistence type="predicted"/>
<keyword evidence="1" id="KW-0808">Transferase</keyword>
<dbReference type="SUPFAM" id="SSF55729">
    <property type="entry name" value="Acyl-CoA N-acyltransferases (Nat)"/>
    <property type="match status" value="1"/>
</dbReference>